<accession>A0A0K2W022</accession>
<feature type="transmembrane region" description="Helical" evidence="1">
    <location>
        <begin position="57"/>
        <end position="87"/>
    </location>
</feature>
<keyword evidence="1" id="KW-1133">Transmembrane helix</keyword>
<reference evidence="3" key="1">
    <citation type="submission" date="2014-08" db="EMBL/GenBank/DDBJ databases">
        <authorList>
            <person name="Edwards T."/>
        </authorList>
    </citation>
    <scope>NUCLEOTIDE SEQUENCE [LARGE SCALE GENOMIC DNA]</scope>
</reference>
<dbReference type="AlphaFoldDB" id="A0A0K2W022"/>
<evidence type="ECO:0008006" key="4">
    <source>
        <dbReference type="Google" id="ProtNLM"/>
    </source>
</evidence>
<gene>
    <name evidence="2" type="ORF">MPL1032_230295</name>
</gene>
<sequence length="236" mass="25538">MIERAGGLPNGMLSAREVFHPPNGSGDAHPFVQDRRLTNAGARREPMLKLQAWLADYWVIGAGFMAASLMAAAPILSLPLPVFLIFLHSPAYMVHQVEEHTGDRFREFANENVFGGRDALTVASVLIINLPFVWGINLLALYAAFLWGPAWGLVAPYVMIVNALAHLVTSARLRKYNPGLVTSIVLFLPLSVATIWTIGRTAGLVPQLLGAALAILLHLAIIAVVTARYRSLAANA</sequence>
<evidence type="ECO:0000256" key="1">
    <source>
        <dbReference type="SAM" id="Phobius"/>
    </source>
</evidence>
<evidence type="ECO:0000313" key="2">
    <source>
        <dbReference type="EMBL" id="CDX58239.1"/>
    </source>
</evidence>
<dbReference type="Pfam" id="PF13787">
    <property type="entry name" value="HXXEE"/>
    <property type="match status" value="1"/>
</dbReference>
<dbReference type="EMBL" id="CCND01000016">
    <property type="protein sequence ID" value="CDX58239.1"/>
    <property type="molecule type" value="Genomic_DNA"/>
</dbReference>
<name>A0A0K2W022_MESPL</name>
<evidence type="ECO:0000313" key="3">
    <source>
        <dbReference type="Proteomes" id="UP000182888"/>
    </source>
</evidence>
<feature type="transmembrane region" description="Helical" evidence="1">
    <location>
        <begin position="119"/>
        <end position="144"/>
    </location>
</feature>
<keyword evidence="1" id="KW-0472">Membrane</keyword>
<proteinExistence type="predicted"/>
<organism evidence="2 3">
    <name type="scientific">Mesorhizobium plurifarium</name>
    <dbReference type="NCBI Taxonomy" id="69974"/>
    <lineage>
        <taxon>Bacteria</taxon>
        <taxon>Pseudomonadati</taxon>
        <taxon>Pseudomonadota</taxon>
        <taxon>Alphaproteobacteria</taxon>
        <taxon>Hyphomicrobiales</taxon>
        <taxon>Phyllobacteriaceae</taxon>
        <taxon>Mesorhizobium</taxon>
    </lineage>
</organism>
<feature type="transmembrane region" description="Helical" evidence="1">
    <location>
        <begin position="204"/>
        <end position="227"/>
    </location>
</feature>
<keyword evidence="1" id="KW-0812">Transmembrane</keyword>
<feature type="transmembrane region" description="Helical" evidence="1">
    <location>
        <begin position="150"/>
        <end position="168"/>
    </location>
</feature>
<dbReference type="Proteomes" id="UP000182888">
    <property type="component" value="Unassembled WGS sequence"/>
</dbReference>
<feature type="transmembrane region" description="Helical" evidence="1">
    <location>
        <begin position="180"/>
        <end position="198"/>
    </location>
</feature>
<protein>
    <recommendedName>
        <fullName evidence="4">HXXEE domain-containing protein</fullName>
    </recommendedName>
</protein>
<dbReference type="InterPro" id="IPR025671">
    <property type="entry name" value="HXXEE"/>
</dbReference>